<accession>A0A645G1K1</accession>
<proteinExistence type="predicted"/>
<comment type="caution">
    <text evidence="1">The sequence shown here is derived from an EMBL/GenBank/DDBJ whole genome shotgun (WGS) entry which is preliminary data.</text>
</comment>
<organism evidence="1">
    <name type="scientific">bioreactor metagenome</name>
    <dbReference type="NCBI Taxonomy" id="1076179"/>
    <lineage>
        <taxon>unclassified sequences</taxon>
        <taxon>metagenomes</taxon>
        <taxon>ecological metagenomes</taxon>
    </lineage>
</organism>
<dbReference type="EC" id="5.4.2.12" evidence="1"/>
<protein>
    <submittedName>
        <fullName evidence="1">2,3-bisphosphoglycerate-independent phosphoglycerate mutase</fullName>
        <ecNumber evidence="1">5.4.2.12</ecNumber>
    </submittedName>
</protein>
<keyword evidence="1" id="KW-0413">Isomerase</keyword>
<dbReference type="GO" id="GO:0004619">
    <property type="term" value="F:phosphoglycerate mutase activity"/>
    <property type="evidence" value="ECO:0007669"/>
    <property type="project" value="UniProtKB-EC"/>
</dbReference>
<name>A0A645G1K1_9ZZZZ</name>
<evidence type="ECO:0000313" key="1">
    <source>
        <dbReference type="EMBL" id="MPN20717.1"/>
    </source>
</evidence>
<gene>
    <name evidence="1" type="primary">gpmI_38</name>
    <name evidence="1" type="ORF">SDC9_168096</name>
</gene>
<dbReference type="AlphaFoldDB" id="A0A645G1K1"/>
<dbReference type="Gene3D" id="3.40.720.10">
    <property type="entry name" value="Alkaline Phosphatase, subunit A"/>
    <property type="match status" value="1"/>
</dbReference>
<sequence length="63" mass="6746">MSEADGSPFTAHTTNPVSVVLCREGYTLHDGALCDVAPTMLELLGLDQPPEMTGKSLIDQRSQ</sequence>
<reference evidence="1" key="1">
    <citation type="submission" date="2019-08" db="EMBL/GenBank/DDBJ databases">
        <authorList>
            <person name="Kucharzyk K."/>
            <person name="Murdoch R.W."/>
            <person name="Higgins S."/>
            <person name="Loffler F."/>
        </authorList>
    </citation>
    <scope>NUCLEOTIDE SEQUENCE</scope>
</reference>
<dbReference type="InterPro" id="IPR017850">
    <property type="entry name" value="Alkaline_phosphatase_core_sf"/>
</dbReference>
<dbReference type="SUPFAM" id="SSF53649">
    <property type="entry name" value="Alkaline phosphatase-like"/>
    <property type="match status" value="1"/>
</dbReference>
<dbReference type="EMBL" id="VSSQ01068546">
    <property type="protein sequence ID" value="MPN20717.1"/>
    <property type="molecule type" value="Genomic_DNA"/>
</dbReference>